<organism evidence="1 2">
    <name type="scientific">Brucella grignonensis</name>
    <dbReference type="NCBI Taxonomy" id="94627"/>
    <lineage>
        <taxon>Bacteria</taxon>
        <taxon>Pseudomonadati</taxon>
        <taxon>Pseudomonadota</taxon>
        <taxon>Alphaproteobacteria</taxon>
        <taxon>Hyphomicrobiales</taxon>
        <taxon>Brucellaceae</taxon>
        <taxon>Brucella/Ochrobactrum group</taxon>
        <taxon>Brucella</taxon>
    </lineage>
</organism>
<evidence type="ECO:0000313" key="1">
    <source>
        <dbReference type="EMBL" id="OYR12038.1"/>
    </source>
</evidence>
<evidence type="ECO:0000313" key="2">
    <source>
        <dbReference type="Proteomes" id="UP000216478"/>
    </source>
</evidence>
<comment type="caution">
    <text evidence="1">The sequence shown here is derived from an EMBL/GenBank/DDBJ whole genome shotgun (WGS) entry which is preliminary data.</text>
</comment>
<gene>
    <name evidence="1" type="ORF">CEV33_1602</name>
</gene>
<accession>A0A256FB44</accession>
<dbReference type="AlphaFoldDB" id="A0A256FB44"/>
<reference evidence="1 2" key="1">
    <citation type="submission" date="2017-07" db="EMBL/GenBank/DDBJ databases">
        <title>Phylogenetic study on the rhizospheric bacterium Ochrobactrum sp. A44.</title>
        <authorList>
            <person name="Krzyzanowska D.M."/>
            <person name="Ossowicki A."/>
            <person name="Rajewska M."/>
            <person name="Maciag T."/>
            <person name="Kaczynski Z."/>
            <person name="Czerwicka M."/>
            <person name="Jafra S."/>
        </authorList>
    </citation>
    <scope>NUCLEOTIDE SEQUENCE [LARGE SCALE GENOMIC DNA]</scope>
    <source>
        <strain evidence="1 2">OgA9a</strain>
    </source>
</reference>
<name>A0A256FB44_9HYPH</name>
<dbReference type="EMBL" id="NNRL01000161">
    <property type="protein sequence ID" value="OYR12038.1"/>
    <property type="molecule type" value="Genomic_DNA"/>
</dbReference>
<keyword evidence="2" id="KW-1185">Reference proteome</keyword>
<proteinExistence type="predicted"/>
<dbReference type="Proteomes" id="UP000216478">
    <property type="component" value="Unassembled WGS sequence"/>
</dbReference>
<protein>
    <submittedName>
        <fullName evidence="1">Uncharacterized protein</fullName>
    </submittedName>
</protein>
<sequence>MAVMNGKWFAAHGSRFFMIVPGGAVFNFTADSSGINKA</sequence>